<dbReference type="OrthoDB" id="10258825at2759"/>
<feature type="compositionally biased region" description="Polar residues" evidence="10">
    <location>
        <begin position="96"/>
        <end position="106"/>
    </location>
</feature>
<dbReference type="InterPro" id="IPR042036">
    <property type="entry name" value="RRP8_N"/>
</dbReference>
<dbReference type="GO" id="GO:0005730">
    <property type="term" value="C:nucleolus"/>
    <property type="evidence" value="ECO:0007669"/>
    <property type="project" value="UniProtKB-SubCell"/>
</dbReference>
<dbReference type="Gene3D" id="1.10.10.2150">
    <property type="entry name" value="Ribosomal RNA-processing protein 8, N-terminal domain"/>
    <property type="match status" value="1"/>
</dbReference>
<keyword evidence="12" id="KW-1185">Reference proteome</keyword>
<organism evidence="11 12">
    <name type="scientific">Cylindrobasidium torrendii FP15055 ss-10</name>
    <dbReference type="NCBI Taxonomy" id="1314674"/>
    <lineage>
        <taxon>Eukaryota</taxon>
        <taxon>Fungi</taxon>
        <taxon>Dikarya</taxon>
        <taxon>Basidiomycota</taxon>
        <taxon>Agaricomycotina</taxon>
        <taxon>Agaricomycetes</taxon>
        <taxon>Agaricomycetidae</taxon>
        <taxon>Agaricales</taxon>
        <taxon>Marasmiineae</taxon>
        <taxon>Physalacriaceae</taxon>
        <taxon>Cylindrobasidium</taxon>
    </lineage>
</organism>
<evidence type="ECO:0000256" key="10">
    <source>
        <dbReference type="SAM" id="MobiDB-lite"/>
    </source>
</evidence>
<dbReference type="PANTHER" id="PTHR12787:SF0">
    <property type="entry name" value="RIBOSOMAL RNA-PROCESSING PROTEIN 8"/>
    <property type="match status" value="1"/>
</dbReference>
<dbReference type="EMBL" id="KN880434">
    <property type="protein sequence ID" value="KIY73736.1"/>
    <property type="molecule type" value="Genomic_DNA"/>
</dbReference>
<dbReference type="Pfam" id="PF05148">
    <property type="entry name" value="Methyltransf_8"/>
    <property type="match status" value="1"/>
</dbReference>
<dbReference type="GO" id="GO:0016433">
    <property type="term" value="F:rRNA (adenine) methyltransferase activity"/>
    <property type="evidence" value="ECO:0007669"/>
    <property type="project" value="UniProtKB-ARBA"/>
</dbReference>
<keyword evidence="6 9" id="KW-0949">S-adenosyl-L-methionine</keyword>
<feature type="compositionally biased region" description="Polar residues" evidence="10">
    <location>
        <begin position="130"/>
        <end position="147"/>
    </location>
</feature>
<name>A0A0D7BVV1_9AGAR</name>
<evidence type="ECO:0000256" key="5">
    <source>
        <dbReference type="ARBA" id="ARBA00022679"/>
    </source>
</evidence>
<keyword evidence="4 9" id="KW-0489">Methyltransferase</keyword>
<evidence type="ECO:0000256" key="9">
    <source>
        <dbReference type="RuleBase" id="RU365074"/>
    </source>
</evidence>
<comment type="similarity">
    <text evidence="2 9">Belongs to the methyltransferase superfamily. RRP8 family.</text>
</comment>
<evidence type="ECO:0000256" key="3">
    <source>
        <dbReference type="ARBA" id="ARBA00022552"/>
    </source>
</evidence>
<dbReference type="GO" id="GO:0042273">
    <property type="term" value="P:ribosomal large subunit biogenesis"/>
    <property type="evidence" value="ECO:0007669"/>
    <property type="project" value="TreeGrafter"/>
</dbReference>
<feature type="compositionally biased region" description="Basic and acidic residues" evidence="10">
    <location>
        <begin position="62"/>
        <end position="79"/>
    </location>
</feature>
<comment type="function">
    <text evidence="9">S-adenosyl-L-methionine-dependent methyltransferase that specifically methylates the N(1) position of adenine in helix 25.1 in 25S rRNA. Required both for ribosomal 40S and 60S subunits biogenesis. Required for efficient pre-rRNA cleavage at site A2.</text>
</comment>
<dbReference type="SUPFAM" id="SSF53335">
    <property type="entry name" value="S-adenosyl-L-methionine-dependent methyltransferases"/>
    <property type="match status" value="1"/>
</dbReference>
<reference evidence="11 12" key="1">
    <citation type="journal article" date="2015" name="Fungal Genet. Biol.">
        <title>Evolution of novel wood decay mechanisms in Agaricales revealed by the genome sequences of Fistulina hepatica and Cylindrobasidium torrendii.</title>
        <authorList>
            <person name="Floudas D."/>
            <person name="Held B.W."/>
            <person name="Riley R."/>
            <person name="Nagy L.G."/>
            <person name="Koehler G."/>
            <person name="Ransdell A.S."/>
            <person name="Younus H."/>
            <person name="Chow J."/>
            <person name="Chiniquy J."/>
            <person name="Lipzen A."/>
            <person name="Tritt A."/>
            <person name="Sun H."/>
            <person name="Haridas S."/>
            <person name="LaButti K."/>
            <person name="Ohm R.A."/>
            <person name="Kues U."/>
            <person name="Blanchette R.A."/>
            <person name="Grigoriev I.V."/>
            <person name="Minto R.E."/>
            <person name="Hibbett D.S."/>
        </authorList>
    </citation>
    <scope>NUCLEOTIDE SEQUENCE [LARGE SCALE GENOMIC DNA]</scope>
    <source>
        <strain evidence="11 12">FP15055 ss-10</strain>
    </source>
</reference>
<keyword evidence="5 9" id="KW-0808">Transferase</keyword>
<dbReference type="InterPro" id="IPR007823">
    <property type="entry name" value="RRP8"/>
</dbReference>
<evidence type="ECO:0000256" key="7">
    <source>
        <dbReference type="ARBA" id="ARBA00023242"/>
    </source>
</evidence>
<evidence type="ECO:0000256" key="2">
    <source>
        <dbReference type="ARBA" id="ARBA00006301"/>
    </source>
</evidence>
<comment type="subcellular location">
    <subcellularLocation>
        <location evidence="1 9">Nucleus</location>
        <location evidence="1 9">Nucleolus</location>
    </subcellularLocation>
</comment>
<evidence type="ECO:0000313" key="12">
    <source>
        <dbReference type="Proteomes" id="UP000054007"/>
    </source>
</evidence>
<evidence type="ECO:0000256" key="6">
    <source>
        <dbReference type="ARBA" id="ARBA00022691"/>
    </source>
</evidence>
<proteinExistence type="inferred from homology"/>
<accession>A0A0D7BVV1</accession>
<dbReference type="Gene3D" id="3.40.50.150">
    <property type="entry name" value="Vaccinia Virus protein VP39"/>
    <property type="match status" value="1"/>
</dbReference>
<sequence>MALFDVPGWSVKADPVADASPRKRKRSPVEPGNDINLQKLVSKLSHKDKDVTANHNKKDRKLAKDKEKSKKRMSREDIKNSISLPKALKPVRDRSPSTASSSNQQPPAKKAKTKHVSEPSTDLQPRKSSESTSGLTEMQKSMKQSLSGARFRMINERLYKTTSDEAVSMMEQDSSVFEDYHEGFRHQVQSWPTNPVEMYIEALSSSPAGTIIADLGCGDAALARALLPKGLAVLSYDLVSDNSFVIAADICHRIPLPGSEPTGPEKSNGEAQIVDVAVCALSLMGTNWPICIREAWRILRHGGQLKIAEVVSRFVNVKHFIALITAMGFSLTSKDTSNTHFSMFEFKKVPRCGKTEDEWEGLLQKGNLLKPCEYKRR</sequence>
<dbReference type="InterPro" id="IPR029063">
    <property type="entry name" value="SAM-dependent_MTases_sf"/>
</dbReference>
<dbReference type="FunFam" id="1.10.10.2150:FF:000001">
    <property type="entry name" value="Ribosomal RNA-processing protein 8"/>
    <property type="match status" value="1"/>
</dbReference>
<dbReference type="AlphaFoldDB" id="A0A0D7BVV1"/>
<dbReference type="Proteomes" id="UP000054007">
    <property type="component" value="Unassembled WGS sequence"/>
</dbReference>
<feature type="region of interest" description="Disordered" evidence="10">
    <location>
        <begin position="1"/>
        <end position="147"/>
    </location>
</feature>
<evidence type="ECO:0000256" key="8">
    <source>
        <dbReference type="ARBA" id="ARBA00076672"/>
    </source>
</evidence>
<evidence type="ECO:0000256" key="1">
    <source>
        <dbReference type="ARBA" id="ARBA00004604"/>
    </source>
</evidence>
<evidence type="ECO:0000313" key="11">
    <source>
        <dbReference type="EMBL" id="KIY73736.1"/>
    </source>
</evidence>
<protein>
    <recommendedName>
        <fullName evidence="8 9">Ribosomal RNA-processing protein 8</fullName>
        <ecNumber evidence="9">2.1.1.-</ecNumber>
    </recommendedName>
</protein>
<evidence type="ECO:0000256" key="4">
    <source>
        <dbReference type="ARBA" id="ARBA00022603"/>
    </source>
</evidence>
<keyword evidence="3 9" id="KW-0698">rRNA processing</keyword>
<gene>
    <name evidence="11" type="ORF">CYLTODRAFT_341792</name>
</gene>
<dbReference type="EC" id="2.1.1.-" evidence="9"/>
<dbReference type="PANTHER" id="PTHR12787">
    <property type="entry name" value="RIBOSOMAL RNA-PROCESSING PROTEIN 8"/>
    <property type="match status" value="1"/>
</dbReference>
<keyword evidence="7 9" id="KW-0539">Nucleus</keyword>
<dbReference type="STRING" id="1314674.A0A0D7BVV1"/>